<keyword evidence="1" id="KW-1133">Transmembrane helix</keyword>
<organism evidence="2 3">
    <name type="scientific">Lederbergia graminis</name>
    <dbReference type="NCBI Taxonomy" id="735518"/>
    <lineage>
        <taxon>Bacteria</taxon>
        <taxon>Bacillati</taxon>
        <taxon>Bacillota</taxon>
        <taxon>Bacilli</taxon>
        <taxon>Bacillales</taxon>
        <taxon>Bacillaceae</taxon>
        <taxon>Lederbergia</taxon>
    </lineage>
</organism>
<dbReference type="RefSeq" id="WP_382348662.1">
    <property type="nucleotide sequence ID" value="NZ_JBHSMC010000003.1"/>
</dbReference>
<reference evidence="3" key="1">
    <citation type="journal article" date="2019" name="Int. J. Syst. Evol. Microbiol.">
        <title>The Global Catalogue of Microorganisms (GCM) 10K type strain sequencing project: providing services to taxonomists for standard genome sequencing and annotation.</title>
        <authorList>
            <consortium name="The Broad Institute Genomics Platform"/>
            <consortium name="The Broad Institute Genome Sequencing Center for Infectious Disease"/>
            <person name="Wu L."/>
            <person name="Ma J."/>
        </authorList>
    </citation>
    <scope>NUCLEOTIDE SEQUENCE [LARGE SCALE GENOMIC DNA]</scope>
    <source>
        <strain evidence="3">CGMCC 1.12237</strain>
    </source>
</reference>
<evidence type="ECO:0000313" key="2">
    <source>
        <dbReference type="EMBL" id="MFC5464182.1"/>
    </source>
</evidence>
<sequence length="108" mass="12076">MPLEQEVMGLLIGGFSGIMVISILIILLIWVKNKNHAFGYIWILLHLLLVSGAVYFALNAFAFDYQHPMAAEEISLRIGVSGAIWGLSMICLIIAIFYFAKVKKQVTF</sequence>
<feature type="transmembrane region" description="Helical" evidence="1">
    <location>
        <begin position="78"/>
        <end position="100"/>
    </location>
</feature>
<evidence type="ECO:0000313" key="3">
    <source>
        <dbReference type="Proteomes" id="UP001596147"/>
    </source>
</evidence>
<gene>
    <name evidence="2" type="ORF">ACFPM4_05350</name>
</gene>
<dbReference type="EMBL" id="JBHSMC010000003">
    <property type="protein sequence ID" value="MFC5464182.1"/>
    <property type="molecule type" value="Genomic_DNA"/>
</dbReference>
<name>A0ABW0LGW6_9BACI</name>
<evidence type="ECO:0000256" key="1">
    <source>
        <dbReference type="SAM" id="Phobius"/>
    </source>
</evidence>
<comment type="caution">
    <text evidence="2">The sequence shown here is derived from an EMBL/GenBank/DDBJ whole genome shotgun (WGS) entry which is preliminary data.</text>
</comment>
<keyword evidence="3" id="KW-1185">Reference proteome</keyword>
<protein>
    <submittedName>
        <fullName evidence="2">Uncharacterized protein</fullName>
    </submittedName>
</protein>
<feature type="transmembrane region" description="Helical" evidence="1">
    <location>
        <begin position="12"/>
        <end position="31"/>
    </location>
</feature>
<proteinExistence type="predicted"/>
<feature type="transmembrane region" description="Helical" evidence="1">
    <location>
        <begin position="38"/>
        <end position="58"/>
    </location>
</feature>
<dbReference type="Proteomes" id="UP001596147">
    <property type="component" value="Unassembled WGS sequence"/>
</dbReference>
<accession>A0ABW0LGW6</accession>
<keyword evidence="1" id="KW-0812">Transmembrane</keyword>
<keyword evidence="1" id="KW-0472">Membrane</keyword>